<keyword evidence="2" id="KW-1133">Transmembrane helix</keyword>
<feature type="region of interest" description="Disordered" evidence="1">
    <location>
        <begin position="158"/>
        <end position="230"/>
    </location>
</feature>
<evidence type="ECO:0000313" key="4">
    <source>
        <dbReference type="Proteomes" id="UP000629468"/>
    </source>
</evidence>
<comment type="caution">
    <text evidence="3">The sequence shown here is derived from an EMBL/GenBank/DDBJ whole genome shotgun (WGS) entry which is preliminary data.</text>
</comment>
<reference evidence="3 4" key="1">
    <citation type="journal article" name="Sci. Rep.">
        <title>Telomere-to-telomere assembled and centromere annotated genomes of the two main subspecies of the button mushroom Agaricus bisporus reveal especially polymorphic chromosome ends.</title>
        <authorList>
            <person name="Sonnenberg A.S.M."/>
            <person name="Sedaghat-Telgerd N."/>
            <person name="Lavrijssen B."/>
            <person name="Ohm R.A."/>
            <person name="Hendrickx P.M."/>
            <person name="Scholtmeijer K."/>
            <person name="Baars J.J.P."/>
            <person name="van Peer A."/>
        </authorList>
    </citation>
    <scope>NUCLEOTIDE SEQUENCE [LARGE SCALE GENOMIC DNA]</scope>
    <source>
        <strain evidence="3 4">H119_p4</strain>
    </source>
</reference>
<proteinExistence type="predicted"/>
<protein>
    <submittedName>
        <fullName evidence="3">Uncharacterized protein</fullName>
    </submittedName>
</protein>
<keyword evidence="2" id="KW-0812">Transmembrane</keyword>
<evidence type="ECO:0000313" key="3">
    <source>
        <dbReference type="EMBL" id="KAF7784394.1"/>
    </source>
</evidence>
<accession>A0A8H7FAY4</accession>
<gene>
    <name evidence="3" type="ORF">Agabi119p4_559</name>
</gene>
<evidence type="ECO:0000256" key="2">
    <source>
        <dbReference type="SAM" id="Phobius"/>
    </source>
</evidence>
<dbReference type="AlphaFoldDB" id="A0A8H7FAY4"/>
<feature type="compositionally biased region" description="Polar residues" evidence="1">
    <location>
        <begin position="166"/>
        <end position="198"/>
    </location>
</feature>
<keyword evidence="2" id="KW-0472">Membrane</keyword>
<evidence type="ECO:0000256" key="1">
    <source>
        <dbReference type="SAM" id="MobiDB-lite"/>
    </source>
</evidence>
<dbReference type="Proteomes" id="UP000629468">
    <property type="component" value="Unassembled WGS sequence"/>
</dbReference>
<dbReference type="EMBL" id="JABXXO010000001">
    <property type="protein sequence ID" value="KAF7784394.1"/>
    <property type="molecule type" value="Genomic_DNA"/>
</dbReference>
<sequence length="252" mass="28154">MSDSPALSYNVRWVTRTFSSRAKVEALLGPEHSAGSISSHDYDAALSFFPGFHNYYGIILSTATLAAVYVFRKPSWSRLRFWGVATGTSFGSLALGNALTLKSHFDFVRSLNNPAGFAEAMERIQKQSGLQQPHGPVIQRKYNIEEGLHGNVEQHQDLVSTEPEPLQQQMAPVQQGRSSSKWDQIRASNTAASPSSTWDALRQKQQKSQPQKPQNDTLRRNENASDDQTIDQAQFDALLDKERNVGSQNFRE</sequence>
<name>A0A8H7FAY4_AGABI</name>
<feature type="transmembrane region" description="Helical" evidence="2">
    <location>
        <begin position="52"/>
        <end position="71"/>
    </location>
</feature>
<organism evidence="3 4">
    <name type="scientific">Agaricus bisporus var. burnettii</name>
    <dbReference type="NCBI Taxonomy" id="192524"/>
    <lineage>
        <taxon>Eukaryota</taxon>
        <taxon>Fungi</taxon>
        <taxon>Dikarya</taxon>
        <taxon>Basidiomycota</taxon>
        <taxon>Agaricomycotina</taxon>
        <taxon>Agaricomycetes</taxon>
        <taxon>Agaricomycetidae</taxon>
        <taxon>Agaricales</taxon>
        <taxon>Agaricineae</taxon>
        <taxon>Agaricaceae</taxon>
        <taxon>Agaricus</taxon>
    </lineage>
</organism>